<dbReference type="EMBL" id="JAUQYP010000001">
    <property type="protein sequence ID" value="MDO8107479.1"/>
    <property type="molecule type" value="Genomic_DNA"/>
</dbReference>
<protein>
    <submittedName>
        <fullName evidence="1">Uncharacterized protein</fullName>
    </submittedName>
</protein>
<sequence length="60" mass="6493">MEDEGLAERTADADVAPGHGLLPEVADLVAEADRAPLPERVDVFEAVHEVLTRRLSEKDA</sequence>
<dbReference type="RefSeq" id="WP_304601100.1">
    <property type="nucleotide sequence ID" value="NZ_JAUQYO010000001.1"/>
</dbReference>
<gene>
    <name evidence="1" type="ORF">Q6348_09765</name>
</gene>
<reference evidence="1 2" key="1">
    <citation type="submission" date="2023-07" db="EMBL/GenBank/DDBJ databases">
        <title>Description of novel actinomycetes strains, isolated from tidal flat sediment.</title>
        <authorList>
            <person name="Lu C."/>
        </authorList>
    </citation>
    <scope>NUCLEOTIDE SEQUENCE [LARGE SCALE GENOMIC DNA]</scope>
    <source>
        <strain evidence="1 2">SYSU T00b441</strain>
    </source>
</reference>
<dbReference type="Proteomes" id="UP001232536">
    <property type="component" value="Unassembled WGS sequence"/>
</dbReference>
<proteinExistence type="predicted"/>
<organism evidence="1 2">
    <name type="scientific">Actinotalea lenta</name>
    <dbReference type="NCBI Taxonomy" id="3064654"/>
    <lineage>
        <taxon>Bacteria</taxon>
        <taxon>Bacillati</taxon>
        <taxon>Actinomycetota</taxon>
        <taxon>Actinomycetes</taxon>
        <taxon>Micrococcales</taxon>
        <taxon>Cellulomonadaceae</taxon>
        <taxon>Actinotalea</taxon>
    </lineage>
</organism>
<accession>A0ABT9D9A1</accession>
<comment type="caution">
    <text evidence="1">The sequence shown here is derived from an EMBL/GenBank/DDBJ whole genome shotgun (WGS) entry which is preliminary data.</text>
</comment>
<evidence type="ECO:0000313" key="2">
    <source>
        <dbReference type="Proteomes" id="UP001232536"/>
    </source>
</evidence>
<keyword evidence="2" id="KW-1185">Reference proteome</keyword>
<name>A0ABT9D9A1_9CELL</name>
<evidence type="ECO:0000313" key="1">
    <source>
        <dbReference type="EMBL" id="MDO8107479.1"/>
    </source>
</evidence>